<dbReference type="RefSeq" id="WP_380079203.1">
    <property type="nucleotide sequence ID" value="NZ_JBHSGO010000189.1"/>
</dbReference>
<name>A0ABV9K7W0_9PORP</name>
<keyword evidence="2" id="KW-1185">Reference proteome</keyword>
<dbReference type="Proteomes" id="UP001596020">
    <property type="component" value="Unassembled WGS sequence"/>
</dbReference>
<organism evidence="1 2">
    <name type="scientific">Falsiporphyromonas endometrii</name>
    <dbReference type="NCBI Taxonomy" id="1387297"/>
    <lineage>
        <taxon>Bacteria</taxon>
        <taxon>Pseudomonadati</taxon>
        <taxon>Bacteroidota</taxon>
        <taxon>Bacteroidia</taxon>
        <taxon>Bacteroidales</taxon>
        <taxon>Porphyromonadaceae</taxon>
        <taxon>Falsiporphyromonas</taxon>
    </lineage>
</organism>
<dbReference type="EMBL" id="JBHSGO010000189">
    <property type="protein sequence ID" value="MFC4666285.1"/>
    <property type="molecule type" value="Genomic_DNA"/>
</dbReference>
<comment type="caution">
    <text evidence="1">The sequence shown here is derived from an EMBL/GenBank/DDBJ whole genome shotgun (WGS) entry which is preliminary data.</text>
</comment>
<sequence>MILCVKLDRSSLAESFVPTSFGTQDTLLEADLLIAAENNIQTKVAISLTLPVSLKKKSM</sequence>
<evidence type="ECO:0000313" key="2">
    <source>
        <dbReference type="Proteomes" id="UP001596020"/>
    </source>
</evidence>
<evidence type="ECO:0000313" key="1">
    <source>
        <dbReference type="EMBL" id="MFC4666285.1"/>
    </source>
</evidence>
<accession>A0ABV9K7W0</accession>
<reference evidence="2" key="1">
    <citation type="journal article" date="2019" name="Int. J. Syst. Evol. Microbiol.">
        <title>The Global Catalogue of Microorganisms (GCM) 10K type strain sequencing project: providing services to taxonomists for standard genome sequencing and annotation.</title>
        <authorList>
            <consortium name="The Broad Institute Genomics Platform"/>
            <consortium name="The Broad Institute Genome Sequencing Center for Infectious Disease"/>
            <person name="Wu L."/>
            <person name="Ma J."/>
        </authorList>
    </citation>
    <scope>NUCLEOTIDE SEQUENCE [LARGE SCALE GENOMIC DNA]</scope>
    <source>
        <strain evidence="2">CGMCC 4.7357</strain>
    </source>
</reference>
<gene>
    <name evidence="1" type="ORF">ACFO3G_06710</name>
</gene>
<proteinExistence type="predicted"/>
<protein>
    <submittedName>
        <fullName evidence="1">Uncharacterized protein</fullName>
    </submittedName>
</protein>